<dbReference type="Gene3D" id="3.20.20.140">
    <property type="entry name" value="Metal-dependent hydrolases"/>
    <property type="match status" value="1"/>
</dbReference>
<dbReference type="PANTHER" id="PTHR47345:SF1">
    <property type="entry name" value="CUT9-INTERACTING PROTEIN SCN1"/>
    <property type="match status" value="1"/>
</dbReference>
<sequence length="373" mass="42144">MSAPSNPDAQPSDLPPSSVLSHIVDVHCHPTDAPDGIPASAMDSLQISICAMSSMQSDQGKVKALASAYPEKVTPAFGYHPWFSHLISITASTSAPPKETHYRTLFFPTPAAPNAAHEAQFQALLPYLPDPCSLSTILDEVRANLTLFPNAMLGEVGLDRAFRVPIDYFASLRILTPFTIPLEHQLRILEAQIDLAVELRRNVSVHSVKAQQQTVELLSKMKAKHGDARWNRISVDMHSCGLSVQTWRDLEKKHENVFLSLSVVINYKHANLRELIASCDADRILVESDFNDINMCTSWTWDMVRIISEVRGWPIETEWIEDDASLEEKDWGVIRRLWKNWLRFKNGNHPTKQKAKRNKRRDYNSEGSDIQEI</sequence>
<evidence type="ECO:0000256" key="1">
    <source>
        <dbReference type="SAM" id="MobiDB-lite"/>
    </source>
</evidence>
<dbReference type="SUPFAM" id="SSF51556">
    <property type="entry name" value="Metallo-dependent hydrolases"/>
    <property type="match status" value="1"/>
</dbReference>
<evidence type="ECO:0000313" key="3">
    <source>
        <dbReference type="Proteomes" id="UP000467700"/>
    </source>
</evidence>
<gene>
    <name evidence="2" type="ORF">AAE3_LOCUS6885</name>
</gene>
<proteinExistence type="predicted"/>
<dbReference type="InterPro" id="IPR032466">
    <property type="entry name" value="Metal_Hydrolase"/>
</dbReference>
<dbReference type="PANTHER" id="PTHR47345">
    <property type="entry name" value="CUT9-INTERACTING PROTEIN SCN1"/>
    <property type="match status" value="1"/>
</dbReference>
<protein>
    <recommendedName>
        <fullName evidence="4">TatD DNase family Scn1</fullName>
    </recommendedName>
</protein>
<dbReference type="GO" id="GO:0016788">
    <property type="term" value="F:hydrolase activity, acting on ester bonds"/>
    <property type="evidence" value="ECO:0007669"/>
    <property type="project" value="InterPro"/>
</dbReference>
<accession>A0A8S0VW81</accession>
<dbReference type="OrthoDB" id="413993at2759"/>
<evidence type="ECO:0008006" key="4">
    <source>
        <dbReference type="Google" id="ProtNLM"/>
    </source>
</evidence>
<reference evidence="2 3" key="1">
    <citation type="submission" date="2020-01" db="EMBL/GenBank/DDBJ databases">
        <authorList>
            <person name="Gupta K D."/>
        </authorList>
    </citation>
    <scope>NUCLEOTIDE SEQUENCE [LARGE SCALE GENOMIC DNA]</scope>
</reference>
<keyword evidence="3" id="KW-1185">Reference proteome</keyword>
<feature type="compositionally biased region" description="Basic residues" evidence="1">
    <location>
        <begin position="351"/>
        <end position="360"/>
    </location>
</feature>
<dbReference type="Proteomes" id="UP000467700">
    <property type="component" value="Unassembled WGS sequence"/>
</dbReference>
<dbReference type="Pfam" id="PF01026">
    <property type="entry name" value="TatD_DNase"/>
    <property type="match status" value="1"/>
</dbReference>
<dbReference type="InterPro" id="IPR001130">
    <property type="entry name" value="TatD-like"/>
</dbReference>
<dbReference type="InterPro" id="IPR053044">
    <property type="entry name" value="Metallo-hydrolase/TatD-type"/>
</dbReference>
<evidence type="ECO:0000313" key="2">
    <source>
        <dbReference type="EMBL" id="CAA7264834.1"/>
    </source>
</evidence>
<dbReference type="AlphaFoldDB" id="A0A8S0VW81"/>
<comment type="caution">
    <text evidence="2">The sequence shown here is derived from an EMBL/GenBank/DDBJ whole genome shotgun (WGS) entry which is preliminary data.</text>
</comment>
<feature type="region of interest" description="Disordered" evidence="1">
    <location>
        <begin position="348"/>
        <end position="373"/>
    </location>
</feature>
<name>A0A8S0VW81_CYCAE</name>
<organism evidence="2 3">
    <name type="scientific">Cyclocybe aegerita</name>
    <name type="common">Black poplar mushroom</name>
    <name type="synonym">Agrocybe aegerita</name>
    <dbReference type="NCBI Taxonomy" id="1973307"/>
    <lineage>
        <taxon>Eukaryota</taxon>
        <taxon>Fungi</taxon>
        <taxon>Dikarya</taxon>
        <taxon>Basidiomycota</taxon>
        <taxon>Agaricomycotina</taxon>
        <taxon>Agaricomycetes</taxon>
        <taxon>Agaricomycetidae</taxon>
        <taxon>Agaricales</taxon>
        <taxon>Agaricineae</taxon>
        <taxon>Bolbitiaceae</taxon>
        <taxon>Cyclocybe</taxon>
    </lineage>
</organism>
<dbReference type="EMBL" id="CACVBS010000046">
    <property type="protein sequence ID" value="CAA7264834.1"/>
    <property type="molecule type" value="Genomic_DNA"/>
</dbReference>